<organism evidence="1 2">
    <name type="scientific">Phyllobacterium ifriqiyense</name>
    <dbReference type="NCBI Taxonomy" id="314238"/>
    <lineage>
        <taxon>Bacteria</taxon>
        <taxon>Pseudomonadati</taxon>
        <taxon>Pseudomonadota</taxon>
        <taxon>Alphaproteobacteria</taxon>
        <taxon>Hyphomicrobiales</taxon>
        <taxon>Phyllobacteriaceae</taxon>
        <taxon>Phyllobacterium</taxon>
    </lineage>
</organism>
<name>A0ABU0SBA4_9HYPH</name>
<dbReference type="Proteomes" id="UP001237780">
    <property type="component" value="Unassembled WGS sequence"/>
</dbReference>
<gene>
    <name evidence="1" type="ORF">QFZ34_002210</name>
</gene>
<dbReference type="EMBL" id="JAUSZT010000003">
    <property type="protein sequence ID" value="MDQ0997028.1"/>
    <property type="molecule type" value="Genomic_DNA"/>
</dbReference>
<dbReference type="SUPFAM" id="SSF56399">
    <property type="entry name" value="ADP-ribosylation"/>
    <property type="match status" value="1"/>
</dbReference>
<sequence length="155" mass="17542">MYFHVSYANWQIGAIIQPGNWGRQLRQLGTVSIPIDFGFSPLSYTKTMIWESCFEAARLRIDPALPSRLDCVFLCDVQAHAEQFRNSYRQGAYVYTCDPVAPNVNQHLSDFSLMEVPNGALIDVIPPRAIQYWSNQPVGTREIIYAGSVRVTGRL</sequence>
<comment type="caution">
    <text evidence="1">The sequence shown here is derived from an EMBL/GenBank/DDBJ whole genome shotgun (WGS) entry which is preliminary data.</text>
</comment>
<evidence type="ECO:0000313" key="2">
    <source>
        <dbReference type="Proteomes" id="UP001237780"/>
    </source>
</evidence>
<proteinExistence type="predicted"/>
<evidence type="ECO:0000313" key="1">
    <source>
        <dbReference type="EMBL" id="MDQ0997028.1"/>
    </source>
</evidence>
<reference evidence="1 2" key="1">
    <citation type="submission" date="2023-07" db="EMBL/GenBank/DDBJ databases">
        <title>Comparative genomics of wheat-associated soil bacteria to identify genetic determinants of phenazine resistance.</title>
        <authorList>
            <person name="Mouncey N."/>
        </authorList>
    </citation>
    <scope>NUCLEOTIDE SEQUENCE [LARGE SCALE GENOMIC DNA]</scope>
    <source>
        <strain evidence="1 2">W4I11</strain>
    </source>
</reference>
<accession>A0ABU0SBA4</accession>
<protein>
    <submittedName>
        <fullName evidence="1">Uncharacterized protein</fullName>
    </submittedName>
</protein>
<keyword evidence="2" id="KW-1185">Reference proteome</keyword>